<sequence>MRRKPVTPQRVLNELADIAFADLQTEALPIKASDKLRALELIYKHLGMGDGAGAEEGVVIVEIEDKQETEVKTASKSI</sequence>
<dbReference type="AlphaFoldDB" id="A0A9D2M5Q3"/>
<organism evidence="1 2">
    <name type="scientific">Candidatus Gemmiger avicola</name>
    <dbReference type="NCBI Taxonomy" id="2838605"/>
    <lineage>
        <taxon>Bacteria</taxon>
        <taxon>Bacillati</taxon>
        <taxon>Bacillota</taxon>
        <taxon>Clostridia</taxon>
        <taxon>Eubacteriales</taxon>
        <taxon>Gemmiger</taxon>
    </lineage>
</organism>
<dbReference type="Proteomes" id="UP000886803">
    <property type="component" value="Unassembled WGS sequence"/>
</dbReference>
<dbReference type="EMBL" id="DWYG01000085">
    <property type="protein sequence ID" value="HJB41936.1"/>
    <property type="molecule type" value="Genomic_DNA"/>
</dbReference>
<reference evidence="1" key="1">
    <citation type="journal article" date="2021" name="PeerJ">
        <title>Extensive microbial diversity within the chicken gut microbiome revealed by metagenomics and culture.</title>
        <authorList>
            <person name="Gilroy R."/>
            <person name="Ravi A."/>
            <person name="Getino M."/>
            <person name="Pursley I."/>
            <person name="Horton D.L."/>
            <person name="Alikhan N.F."/>
            <person name="Baker D."/>
            <person name="Gharbi K."/>
            <person name="Hall N."/>
            <person name="Watson M."/>
            <person name="Adriaenssens E.M."/>
            <person name="Foster-Nyarko E."/>
            <person name="Jarju S."/>
            <person name="Secka A."/>
            <person name="Antonio M."/>
            <person name="Oren A."/>
            <person name="Chaudhuri R.R."/>
            <person name="La Ragione R."/>
            <person name="Hildebrand F."/>
            <person name="Pallen M.J."/>
        </authorList>
    </citation>
    <scope>NUCLEOTIDE SEQUENCE</scope>
    <source>
        <strain evidence="1">ChiBcec8-13705</strain>
    </source>
</reference>
<accession>A0A9D2M5Q3</accession>
<evidence type="ECO:0000313" key="2">
    <source>
        <dbReference type="Proteomes" id="UP000886803"/>
    </source>
</evidence>
<name>A0A9D2M5Q3_9FIRM</name>
<reference evidence="1" key="2">
    <citation type="submission" date="2021-04" db="EMBL/GenBank/DDBJ databases">
        <authorList>
            <person name="Gilroy R."/>
        </authorList>
    </citation>
    <scope>NUCLEOTIDE SEQUENCE</scope>
    <source>
        <strain evidence="1">ChiBcec8-13705</strain>
    </source>
</reference>
<proteinExistence type="predicted"/>
<evidence type="ECO:0000313" key="1">
    <source>
        <dbReference type="EMBL" id="HJB41936.1"/>
    </source>
</evidence>
<gene>
    <name evidence="1" type="ORF">H9945_05490</name>
</gene>
<protein>
    <submittedName>
        <fullName evidence="1">Terminase small subunit</fullName>
    </submittedName>
</protein>
<comment type="caution">
    <text evidence="1">The sequence shown here is derived from an EMBL/GenBank/DDBJ whole genome shotgun (WGS) entry which is preliminary data.</text>
</comment>